<protein>
    <submittedName>
        <fullName evidence="6">NAD(P)-dependent oxidoreductase</fullName>
        <ecNumber evidence="6">1.1.-.-</ecNumber>
    </submittedName>
</protein>
<dbReference type="RefSeq" id="WP_270878770.1">
    <property type="nucleotide sequence ID" value="NZ_JAQFVF010000021.1"/>
</dbReference>
<gene>
    <name evidence="6" type="ORF">ACFPOG_11695</name>
</gene>
<dbReference type="GO" id="GO:0016491">
    <property type="term" value="F:oxidoreductase activity"/>
    <property type="evidence" value="ECO:0007669"/>
    <property type="project" value="UniProtKB-KW"/>
</dbReference>
<evidence type="ECO:0000313" key="6">
    <source>
        <dbReference type="EMBL" id="MFC5448932.1"/>
    </source>
</evidence>
<organism evidence="6 7">
    <name type="scientific">Paenibacillus aestuarii</name>
    <dbReference type="NCBI Taxonomy" id="516965"/>
    <lineage>
        <taxon>Bacteria</taxon>
        <taxon>Bacillati</taxon>
        <taxon>Bacillota</taxon>
        <taxon>Bacilli</taxon>
        <taxon>Bacillales</taxon>
        <taxon>Paenibacillaceae</taxon>
        <taxon>Paenibacillus</taxon>
    </lineage>
</organism>
<dbReference type="InterPro" id="IPR015815">
    <property type="entry name" value="HIBADH-related"/>
</dbReference>
<dbReference type="SUPFAM" id="SSF51735">
    <property type="entry name" value="NAD(P)-binding Rossmann-fold domains"/>
    <property type="match status" value="1"/>
</dbReference>
<comment type="caution">
    <text evidence="6">The sequence shown here is derived from an EMBL/GenBank/DDBJ whole genome shotgun (WGS) entry which is preliminary data.</text>
</comment>
<reference evidence="7" key="1">
    <citation type="journal article" date="2019" name="Int. J. Syst. Evol. Microbiol.">
        <title>The Global Catalogue of Microorganisms (GCM) 10K type strain sequencing project: providing services to taxonomists for standard genome sequencing and annotation.</title>
        <authorList>
            <consortium name="The Broad Institute Genomics Platform"/>
            <consortium name="The Broad Institute Genome Sequencing Center for Infectious Disease"/>
            <person name="Wu L."/>
            <person name="Ma J."/>
        </authorList>
    </citation>
    <scope>NUCLEOTIDE SEQUENCE [LARGE SCALE GENOMIC DNA]</scope>
    <source>
        <strain evidence="7">KACC 11904</strain>
    </source>
</reference>
<dbReference type="Proteomes" id="UP001596044">
    <property type="component" value="Unassembled WGS sequence"/>
</dbReference>
<keyword evidence="3" id="KW-0520">NAD</keyword>
<name>A0ABW0K7E1_9BACL</name>
<keyword evidence="7" id="KW-1185">Reference proteome</keyword>
<evidence type="ECO:0000256" key="3">
    <source>
        <dbReference type="ARBA" id="ARBA00023027"/>
    </source>
</evidence>
<dbReference type="InterPro" id="IPR008927">
    <property type="entry name" value="6-PGluconate_DH-like_C_sf"/>
</dbReference>
<sequence length="289" mass="29865">MNLLDMRQVAFLGLGAMGLPMARNLTKAGFKLHVTVHRDPAPAEELRSLGAEVHASAASAIASAGVIVSILPEDKQMREVLLAEAVLAAVKPGQLLLEMTSGTPGAMKEVAQAYASKGAAVLDAPVSGGTIGAEKGTLTVMAGGSEEALQQVQPILEAIAQTVHKVGEIGAGKAVKAINQMMAAVHMLAASEAIALSERLGVDLDALQKVIGSSSGGSWMFANKAQAIAERSFQPGFKLNLMKKDIGIALQEGLGQPLPVTALALQLFEMAAKENGELDFAAVSRVIRG</sequence>
<dbReference type="InterPro" id="IPR036291">
    <property type="entry name" value="NAD(P)-bd_dom_sf"/>
</dbReference>
<proteinExistence type="inferred from homology"/>
<dbReference type="Pfam" id="PF14833">
    <property type="entry name" value="NAD_binding_11"/>
    <property type="match status" value="1"/>
</dbReference>
<dbReference type="InterPro" id="IPR002204">
    <property type="entry name" value="3-OH-isobutyrate_DH-rel_CS"/>
</dbReference>
<dbReference type="PANTHER" id="PTHR43060:SF15">
    <property type="entry name" value="3-HYDROXYISOBUTYRATE DEHYDROGENASE-LIKE 1, MITOCHONDRIAL-RELATED"/>
    <property type="match status" value="1"/>
</dbReference>
<comment type="similarity">
    <text evidence="1">Belongs to the HIBADH-related family.</text>
</comment>
<dbReference type="PROSITE" id="PS00895">
    <property type="entry name" value="3_HYDROXYISOBUT_DH"/>
    <property type="match status" value="1"/>
</dbReference>
<evidence type="ECO:0000256" key="1">
    <source>
        <dbReference type="ARBA" id="ARBA00009080"/>
    </source>
</evidence>
<dbReference type="SUPFAM" id="SSF48179">
    <property type="entry name" value="6-phosphogluconate dehydrogenase C-terminal domain-like"/>
    <property type="match status" value="1"/>
</dbReference>
<dbReference type="PANTHER" id="PTHR43060">
    <property type="entry name" value="3-HYDROXYISOBUTYRATE DEHYDROGENASE-LIKE 1, MITOCHONDRIAL-RELATED"/>
    <property type="match status" value="1"/>
</dbReference>
<dbReference type="Pfam" id="PF03446">
    <property type="entry name" value="NAD_binding_2"/>
    <property type="match status" value="1"/>
</dbReference>
<evidence type="ECO:0000256" key="2">
    <source>
        <dbReference type="ARBA" id="ARBA00023002"/>
    </source>
</evidence>
<feature type="domain" description="6-phosphogluconate dehydrogenase NADP-binding" evidence="4">
    <location>
        <begin position="8"/>
        <end position="167"/>
    </location>
</feature>
<dbReference type="PIRSF" id="PIRSF000103">
    <property type="entry name" value="HIBADH"/>
    <property type="match status" value="1"/>
</dbReference>
<evidence type="ECO:0000313" key="7">
    <source>
        <dbReference type="Proteomes" id="UP001596044"/>
    </source>
</evidence>
<dbReference type="InterPro" id="IPR006115">
    <property type="entry name" value="6PGDH_NADP-bd"/>
</dbReference>
<dbReference type="InterPro" id="IPR013328">
    <property type="entry name" value="6PGD_dom2"/>
</dbReference>
<evidence type="ECO:0000259" key="4">
    <source>
        <dbReference type="Pfam" id="PF03446"/>
    </source>
</evidence>
<dbReference type="EC" id="1.1.-.-" evidence="6"/>
<accession>A0ABW0K7E1</accession>
<feature type="domain" description="3-hydroxyisobutyrate dehydrogenase-like NAD-binding" evidence="5">
    <location>
        <begin position="170"/>
        <end position="286"/>
    </location>
</feature>
<dbReference type="InterPro" id="IPR029154">
    <property type="entry name" value="HIBADH-like_NADP-bd"/>
</dbReference>
<dbReference type="Gene3D" id="1.10.1040.10">
    <property type="entry name" value="N-(1-d-carboxylethyl)-l-norvaline Dehydrogenase, domain 2"/>
    <property type="match status" value="1"/>
</dbReference>
<dbReference type="Gene3D" id="3.40.50.720">
    <property type="entry name" value="NAD(P)-binding Rossmann-like Domain"/>
    <property type="match status" value="1"/>
</dbReference>
<evidence type="ECO:0000259" key="5">
    <source>
        <dbReference type="Pfam" id="PF14833"/>
    </source>
</evidence>
<dbReference type="EMBL" id="JBHSMJ010000012">
    <property type="protein sequence ID" value="MFC5448932.1"/>
    <property type="molecule type" value="Genomic_DNA"/>
</dbReference>
<keyword evidence="2 6" id="KW-0560">Oxidoreductase</keyword>